<keyword evidence="5" id="KW-1185">Reference proteome</keyword>
<evidence type="ECO:0000259" key="3">
    <source>
        <dbReference type="Pfam" id="PF23559"/>
    </source>
</evidence>
<name>A0A453GY82_AEGTS</name>
<dbReference type="InterPro" id="IPR027417">
    <property type="entry name" value="P-loop_NTPase"/>
</dbReference>
<dbReference type="Gramene" id="AET3Gv21255900.2">
    <property type="protein sequence ID" value="AET3Gv21255900.2"/>
    <property type="gene ID" value="AET3Gv21255900"/>
</dbReference>
<dbReference type="Pfam" id="PF00931">
    <property type="entry name" value="NB-ARC"/>
    <property type="match status" value="1"/>
</dbReference>
<accession>A0A453GY82</accession>
<feature type="domain" description="NB-ARC" evidence="2">
    <location>
        <begin position="1"/>
        <end position="161"/>
    </location>
</feature>
<dbReference type="InterPro" id="IPR036388">
    <property type="entry name" value="WH-like_DNA-bd_sf"/>
</dbReference>
<reference evidence="5" key="2">
    <citation type="journal article" date="2017" name="Nat. Plants">
        <title>The Aegilops tauschii genome reveals multiple impacts of transposons.</title>
        <authorList>
            <person name="Zhao G."/>
            <person name="Zou C."/>
            <person name="Li K."/>
            <person name="Wang K."/>
            <person name="Li T."/>
            <person name="Gao L."/>
            <person name="Zhang X."/>
            <person name="Wang H."/>
            <person name="Yang Z."/>
            <person name="Liu X."/>
            <person name="Jiang W."/>
            <person name="Mao L."/>
            <person name="Kong X."/>
            <person name="Jiao Y."/>
            <person name="Jia J."/>
        </authorList>
    </citation>
    <scope>NUCLEOTIDE SEQUENCE [LARGE SCALE GENOMIC DNA]</scope>
    <source>
        <strain evidence="5">cv. AL8/78</strain>
    </source>
</reference>
<dbReference type="AlphaFoldDB" id="A0A453GY82"/>
<dbReference type="GO" id="GO:0043531">
    <property type="term" value="F:ADP binding"/>
    <property type="evidence" value="ECO:0007669"/>
    <property type="project" value="InterPro"/>
</dbReference>
<evidence type="ECO:0000259" key="2">
    <source>
        <dbReference type="Pfam" id="PF00931"/>
    </source>
</evidence>
<dbReference type="SUPFAM" id="SSF52540">
    <property type="entry name" value="P-loop containing nucleoside triphosphate hydrolases"/>
    <property type="match status" value="1"/>
</dbReference>
<evidence type="ECO:0000256" key="1">
    <source>
        <dbReference type="ARBA" id="ARBA00022821"/>
    </source>
</evidence>
<reference evidence="5" key="1">
    <citation type="journal article" date="2014" name="Science">
        <title>Ancient hybridizations among the ancestral genomes of bread wheat.</title>
        <authorList>
            <consortium name="International Wheat Genome Sequencing Consortium,"/>
            <person name="Marcussen T."/>
            <person name="Sandve S.R."/>
            <person name="Heier L."/>
            <person name="Spannagl M."/>
            <person name="Pfeifer M."/>
            <person name="Jakobsen K.S."/>
            <person name="Wulff B.B."/>
            <person name="Steuernagel B."/>
            <person name="Mayer K.F."/>
            <person name="Olsen O.A."/>
        </authorList>
    </citation>
    <scope>NUCLEOTIDE SEQUENCE [LARGE SCALE GENOMIC DNA]</scope>
    <source>
        <strain evidence="5">cv. AL8/78</strain>
    </source>
</reference>
<reference evidence="4" key="4">
    <citation type="submission" date="2019-03" db="UniProtKB">
        <authorList>
            <consortium name="EnsemblPlants"/>
        </authorList>
    </citation>
    <scope>IDENTIFICATION</scope>
</reference>
<keyword evidence="1" id="KW-0611">Plant defense</keyword>
<dbReference type="Gene3D" id="3.40.50.300">
    <property type="entry name" value="P-loop containing nucleotide triphosphate hydrolases"/>
    <property type="match status" value="1"/>
</dbReference>
<dbReference type="InterPro" id="IPR058922">
    <property type="entry name" value="WHD_DRP"/>
</dbReference>
<reference evidence="4" key="5">
    <citation type="journal article" date="2021" name="G3 (Bethesda)">
        <title>Aegilops tauschii genome assembly Aet v5.0 features greater sequence contiguity and improved annotation.</title>
        <authorList>
            <person name="Wang L."/>
            <person name="Zhu T."/>
            <person name="Rodriguez J.C."/>
            <person name="Deal K.R."/>
            <person name="Dubcovsky J."/>
            <person name="McGuire P.E."/>
            <person name="Lux T."/>
            <person name="Spannagl M."/>
            <person name="Mayer K.F.X."/>
            <person name="Baldrich P."/>
            <person name="Meyers B.C."/>
            <person name="Huo N."/>
            <person name="Gu Y.Q."/>
            <person name="Zhou H."/>
            <person name="Devos K.M."/>
            <person name="Bennetzen J.L."/>
            <person name="Unver T."/>
            <person name="Budak H."/>
            <person name="Gulick P.J."/>
            <person name="Galiba G."/>
            <person name="Kalapos B."/>
            <person name="Nelson D.R."/>
            <person name="Li P."/>
            <person name="You F.M."/>
            <person name="Luo M.C."/>
            <person name="Dvorak J."/>
        </authorList>
    </citation>
    <scope>NUCLEOTIDE SEQUENCE [LARGE SCALE GENOMIC DNA]</scope>
    <source>
        <strain evidence="4">cv. AL8/78</strain>
    </source>
</reference>
<dbReference type="Pfam" id="PF23559">
    <property type="entry name" value="WHD_DRP"/>
    <property type="match status" value="1"/>
</dbReference>
<evidence type="ECO:0000313" key="4">
    <source>
        <dbReference type="EnsemblPlants" id="AET3Gv21255900.2"/>
    </source>
</evidence>
<proteinExistence type="predicted"/>
<dbReference type="PANTHER" id="PTHR36766:SF64">
    <property type="entry name" value="OS12G0206100 PROTEIN"/>
    <property type="match status" value="1"/>
</dbReference>
<dbReference type="EnsemblPlants" id="AET3Gv21255900.2">
    <property type="protein sequence ID" value="AET3Gv21255900.2"/>
    <property type="gene ID" value="AET3Gv21255900"/>
</dbReference>
<dbReference type="Proteomes" id="UP000015105">
    <property type="component" value="Chromosome 3D"/>
</dbReference>
<dbReference type="PANTHER" id="PTHR36766">
    <property type="entry name" value="PLANT BROAD-SPECTRUM MILDEW RESISTANCE PROTEIN RPW8"/>
    <property type="match status" value="1"/>
</dbReference>
<evidence type="ECO:0000313" key="5">
    <source>
        <dbReference type="Proteomes" id="UP000015105"/>
    </source>
</evidence>
<organism evidence="4 5">
    <name type="scientific">Aegilops tauschii subsp. strangulata</name>
    <name type="common">Goatgrass</name>
    <dbReference type="NCBI Taxonomy" id="200361"/>
    <lineage>
        <taxon>Eukaryota</taxon>
        <taxon>Viridiplantae</taxon>
        <taxon>Streptophyta</taxon>
        <taxon>Embryophyta</taxon>
        <taxon>Tracheophyta</taxon>
        <taxon>Spermatophyta</taxon>
        <taxon>Magnoliopsida</taxon>
        <taxon>Liliopsida</taxon>
        <taxon>Poales</taxon>
        <taxon>Poaceae</taxon>
        <taxon>BOP clade</taxon>
        <taxon>Pooideae</taxon>
        <taxon>Triticodae</taxon>
        <taxon>Triticeae</taxon>
        <taxon>Triticinae</taxon>
        <taxon>Aegilops</taxon>
    </lineage>
</organism>
<protein>
    <submittedName>
        <fullName evidence="4">Uncharacterized protein</fullName>
    </submittedName>
</protein>
<dbReference type="Gene3D" id="1.10.10.10">
    <property type="entry name" value="Winged helix-like DNA-binding domain superfamily/Winged helix DNA-binding domain"/>
    <property type="match status" value="1"/>
</dbReference>
<dbReference type="InterPro" id="IPR002182">
    <property type="entry name" value="NB-ARC"/>
</dbReference>
<feature type="domain" description="Disease resistance protein winged helix" evidence="3">
    <location>
        <begin position="242"/>
        <end position="311"/>
    </location>
</feature>
<sequence>SGKTTFAQYILEHIKEQSKDEKGFDTIMCIHVSETFSVKKIFQNMLKDISNDHTAVGPSKKEEDHTASNLNLVELKKKLMNLLRGKRFFLILDDFWVVDRNNKKLQNLTSVLKVGKKGSKILVTAQNEAAAGALSDFDNKPVPMPVLSENQCLSILMHYALGDKSVVDTGDFKRVGRDIVKKLGRSPIAAVIVAARLGAKRDIKDWENIAELDMLSDNRATLWWSYKQFTPDIRRCFEYYNIFSKGIALEKGDVLRLWTAQGFVKTNGNEDMEAVAESYFQELLSFSFLKHEEDHWGGDDFYRIHDMLHCLVDHITGSDYFRIEYARKDKEEGHKPDVPPDVRHLFFQNYDAEWINHVIRGKDNLRALIIYSVKKDTPVEEKVIESICKMLPKLRVLAVAFGVQISKPEMFSFPESISRLKRLCY</sequence>
<reference evidence="4" key="3">
    <citation type="journal article" date="2017" name="Nature">
        <title>Genome sequence of the progenitor of the wheat D genome Aegilops tauschii.</title>
        <authorList>
            <person name="Luo M.C."/>
            <person name="Gu Y.Q."/>
            <person name="Puiu D."/>
            <person name="Wang H."/>
            <person name="Twardziok S.O."/>
            <person name="Deal K.R."/>
            <person name="Huo N."/>
            <person name="Zhu T."/>
            <person name="Wang L."/>
            <person name="Wang Y."/>
            <person name="McGuire P.E."/>
            <person name="Liu S."/>
            <person name="Long H."/>
            <person name="Ramasamy R.K."/>
            <person name="Rodriguez J.C."/>
            <person name="Van S.L."/>
            <person name="Yuan L."/>
            <person name="Wang Z."/>
            <person name="Xia Z."/>
            <person name="Xiao L."/>
            <person name="Anderson O.D."/>
            <person name="Ouyang S."/>
            <person name="Liang Y."/>
            <person name="Zimin A.V."/>
            <person name="Pertea G."/>
            <person name="Qi P."/>
            <person name="Bennetzen J.L."/>
            <person name="Dai X."/>
            <person name="Dawson M.W."/>
            <person name="Muller H.G."/>
            <person name="Kugler K."/>
            <person name="Rivarola-Duarte L."/>
            <person name="Spannagl M."/>
            <person name="Mayer K.F.X."/>
            <person name="Lu F.H."/>
            <person name="Bevan M.W."/>
            <person name="Leroy P."/>
            <person name="Li P."/>
            <person name="You F.M."/>
            <person name="Sun Q."/>
            <person name="Liu Z."/>
            <person name="Lyons E."/>
            <person name="Wicker T."/>
            <person name="Salzberg S.L."/>
            <person name="Devos K.M."/>
            <person name="Dvorak J."/>
        </authorList>
    </citation>
    <scope>NUCLEOTIDE SEQUENCE [LARGE SCALE GENOMIC DNA]</scope>
    <source>
        <strain evidence="4">cv. AL8/78</strain>
    </source>
</reference>